<gene>
    <name evidence="2" type="ORF">SAMN05660909_03480</name>
</gene>
<dbReference type="Gene3D" id="4.10.220.110">
    <property type="match status" value="1"/>
</dbReference>
<dbReference type="Proteomes" id="UP000199656">
    <property type="component" value="Unassembled WGS sequence"/>
</dbReference>
<dbReference type="Pfam" id="PF05954">
    <property type="entry name" value="Phage_GPD"/>
    <property type="match status" value="1"/>
</dbReference>
<protein>
    <submittedName>
        <fullName evidence="2">Rhs element Vgr protein</fullName>
    </submittedName>
</protein>
<dbReference type="SUPFAM" id="SSF69255">
    <property type="entry name" value="gp5 N-terminal domain-like"/>
    <property type="match status" value="1"/>
</dbReference>
<dbReference type="STRING" id="408074.SAMN05660909_03480"/>
<accession>A0A1H4E5C2</accession>
<keyword evidence="3" id="KW-1185">Reference proteome</keyword>
<dbReference type="InterPro" id="IPR037026">
    <property type="entry name" value="Vgr_OB-fold_dom_sf"/>
</dbReference>
<organism evidence="2 3">
    <name type="scientific">Chitinophaga terrae</name>
    <name type="common">ex Kim and Jung 2007</name>
    <dbReference type="NCBI Taxonomy" id="408074"/>
    <lineage>
        <taxon>Bacteria</taxon>
        <taxon>Pseudomonadati</taxon>
        <taxon>Bacteroidota</taxon>
        <taxon>Chitinophagia</taxon>
        <taxon>Chitinophagales</taxon>
        <taxon>Chitinophagaceae</taxon>
        <taxon>Chitinophaga</taxon>
    </lineage>
</organism>
<feature type="domain" description="Gp5/Type VI secretion system Vgr protein OB-fold" evidence="1">
    <location>
        <begin position="363"/>
        <end position="436"/>
    </location>
</feature>
<evidence type="ECO:0000259" key="1">
    <source>
        <dbReference type="Pfam" id="PF04717"/>
    </source>
</evidence>
<dbReference type="Gene3D" id="2.40.50.230">
    <property type="entry name" value="Gp5 N-terminal domain"/>
    <property type="match status" value="1"/>
</dbReference>
<dbReference type="NCBIfam" id="TIGR01646">
    <property type="entry name" value="vgr_GE"/>
    <property type="match status" value="1"/>
</dbReference>
<sequence length="596" mass="66256">MSLNAITHLIIAGRQFSQLRSLKLEQAMSAHHSFSIEMRNEWLIAAGEDMFSSALDYLGKEISVIIRMPENQQGKEQLVFKGLITGVQTGKAGDGTEGYTCLKGGSPTLLTEKLPDMKSYAHQHLSDIVREHTQVCKSWLNQVQITPANDRQLKYSVQYRESSFRYLQRLAAENGEWFFYNGTDLVFGRYTPANRPLTHQVNLLDFEMNAVVSAAKGMYKQYEYRQDKLHTVAWPERNNHAYLTGAVAQISEQLYPASSVCKALSGLTSKADVTLPVTGKHYRQSIIANSVVLKGKSSDPAIRLGDEITISELKGKRYGDFLVVALEHHYTGNGTYYNLFSAIPAASAYPGTALAQPPRCEAQRAVVVENDDPRGLGRVKVRFDWQEKDTTPWIRVLTPYAGGERGIYFVPEINDEVWIAFEGDHPELPYVAGAMYNAGTVPEWAEQENNRKAIKTRSGHTIQLDDTAGKEQISITDKSGGKITLDSWDKSISIKAPESLYLEAKQLFINTQENITLCAGENFTCYAGNDLQLQATAACQISAHDAATFINSKQVINAQSVDISAGKVKIESTKEDVELISAGQIDIQSSEKIRMF</sequence>
<reference evidence="3" key="1">
    <citation type="submission" date="2016-10" db="EMBL/GenBank/DDBJ databases">
        <authorList>
            <person name="Varghese N."/>
            <person name="Submissions S."/>
        </authorList>
    </citation>
    <scope>NUCLEOTIDE SEQUENCE [LARGE SCALE GENOMIC DNA]</scope>
    <source>
        <strain evidence="3">DSM 23920</strain>
    </source>
</reference>
<dbReference type="InterPro" id="IPR006533">
    <property type="entry name" value="T6SS_Vgr_RhsGE"/>
</dbReference>
<dbReference type="Gene3D" id="2.30.110.50">
    <property type="match status" value="1"/>
</dbReference>
<dbReference type="OrthoDB" id="727155at2"/>
<dbReference type="SUPFAM" id="SSF69349">
    <property type="entry name" value="Phage fibre proteins"/>
    <property type="match status" value="1"/>
</dbReference>
<dbReference type="SUPFAM" id="SSF69279">
    <property type="entry name" value="Phage tail proteins"/>
    <property type="match status" value="1"/>
</dbReference>
<dbReference type="InterPro" id="IPR006531">
    <property type="entry name" value="Gp5/Vgr_OB"/>
</dbReference>
<name>A0A1H4E5C2_9BACT</name>
<evidence type="ECO:0000313" key="3">
    <source>
        <dbReference type="Proteomes" id="UP000199656"/>
    </source>
</evidence>
<dbReference type="Gene3D" id="3.55.50.10">
    <property type="entry name" value="Baseplate protein-like domains"/>
    <property type="match status" value="1"/>
</dbReference>
<proteinExistence type="predicted"/>
<evidence type="ECO:0000313" key="2">
    <source>
        <dbReference type="EMBL" id="SEA79562.1"/>
    </source>
</evidence>
<dbReference type="Pfam" id="PF04717">
    <property type="entry name" value="Phage_base_V"/>
    <property type="match status" value="1"/>
</dbReference>
<dbReference type="AlphaFoldDB" id="A0A1H4E5C2"/>
<dbReference type="EMBL" id="FNRL01000016">
    <property type="protein sequence ID" value="SEA79562.1"/>
    <property type="molecule type" value="Genomic_DNA"/>
</dbReference>
<dbReference type="RefSeq" id="WP_089763201.1">
    <property type="nucleotide sequence ID" value="NZ_BKAT01000029.1"/>
</dbReference>
<dbReference type="Gene3D" id="3.10.450.190">
    <property type="match status" value="1"/>
</dbReference>